<name>A0AAV1WT98_LUPLU</name>
<reference evidence="9 10" key="1">
    <citation type="submission" date="2024-03" db="EMBL/GenBank/DDBJ databases">
        <authorList>
            <person name="Martinez-Hernandez J."/>
        </authorList>
    </citation>
    <scope>NUCLEOTIDE SEQUENCE [LARGE SCALE GENOMIC DNA]</scope>
</reference>
<dbReference type="SMART" id="SM00353">
    <property type="entry name" value="HLH"/>
    <property type="match status" value="1"/>
</dbReference>
<comment type="caution">
    <text evidence="9">The sequence shown here is derived from an EMBL/GenBank/DDBJ whole genome shotgun (WGS) entry which is preliminary data.</text>
</comment>
<evidence type="ECO:0000256" key="2">
    <source>
        <dbReference type="ARBA" id="ARBA00023015"/>
    </source>
</evidence>
<dbReference type="PANTHER" id="PTHR46772">
    <property type="entry name" value="BHLH DOMAIN-CONTAINING PROTEIN"/>
    <property type="match status" value="1"/>
</dbReference>
<protein>
    <recommendedName>
        <fullName evidence="8">BHLH domain-containing protein</fullName>
    </recommendedName>
</protein>
<keyword evidence="10" id="KW-1185">Reference proteome</keyword>
<dbReference type="Gene3D" id="4.10.280.10">
    <property type="entry name" value="Helix-loop-helix DNA-binding domain"/>
    <property type="match status" value="1"/>
</dbReference>
<keyword evidence="5" id="KW-0539">Nucleus</keyword>
<feature type="region of interest" description="Disordered" evidence="7">
    <location>
        <begin position="44"/>
        <end position="67"/>
    </location>
</feature>
<dbReference type="InterPro" id="IPR044278">
    <property type="entry name" value="BHLH95-like"/>
</dbReference>
<dbReference type="InterPro" id="IPR011598">
    <property type="entry name" value="bHLH_dom"/>
</dbReference>
<keyword evidence="6" id="KW-0175">Coiled coil</keyword>
<dbReference type="SUPFAM" id="SSF47459">
    <property type="entry name" value="HLH, helix-loop-helix DNA-binding domain"/>
    <property type="match status" value="1"/>
</dbReference>
<evidence type="ECO:0000256" key="4">
    <source>
        <dbReference type="ARBA" id="ARBA00023163"/>
    </source>
</evidence>
<evidence type="ECO:0000259" key="8">
    <source>
        <dbReference type="PROSITE" id="PS50888"/>
    </source>
</evidence>
<keyword evidence="4" id="KW-0804">Transcription</keyword>
<comment type="subcellular location">
    <subcellularLocation>
        <location evidence="1">Nucleus</location>
    </subcellularLocation>
</comment>
<dbReference type="CDD" id="cd11393">
    <property type="entry name" value="bHLH_AtbHLH_like"/>
    <property type="match status" value="1"/>
</dbReference>
<dbReference type="Proteomes" id="UP001497480">
    <property type="component" value="Unassembled WGS sequence"/>
</dbReference>
<dbReference type="PROSITE" id="PS50888">
    <property type="entry name" value="BHLH"/>
    <property type="match status" value="1"/>
</dbReference>
<dbReference type="AlphaFoldDB" id="A0AAV1WT98"/>
<keyword evidence="3" id="KW-0238">DNA-binding</keyword>
<dbReference type="GO" id="GO:0005634">
    <property type="term" value="C:nucleus"/>
    <property type="evidence" value="ECO:0007669"/>
    <property type="project" value="UniProtKB-SubCell"/>
</dbReference>
<sequence>MAMIKEDQSMHENQSWGFSNFDNLSKSKEKLIVESYGQEREPLMNKKRSWHSACGSGKKVSDAKENDGKSLELDHEMHIQIERERSKKMRNMFDNLHALLPQLPSKVDKSTIVDEAVNYIQSLKETLEKLKRQKLEKLQSVSTFRYDPSMINSQRCPIDSKELFIDDQGSFNNLTNRIRNPNPSNSTIISIPQQPLAFQTWGSPNLVLNICGKVAQFCIFATRKPCMFTTIIFVLEKLKIDVISANIMCDGDGNRYMSLAHANRPTYQLTPESTSVEEIYMLAAKEIIQWIS</sequence>
<dbReference type="GO" id="GO:0046983">
    <property type="term" value="F:protein dimerization activity"/>
    <property type="evidence" value="ECO:0007669"/>
    <property type="project" value="InterPro"/>
</dbReference>
<evidence type="ECO:0000313" key="10">
    <source>
        <dbReference type="Proteomes" id="UP001497480"/>
    </source>
</evidence>
<dbReference type="GO" id="GO:0009960">
    <property type="term" value="P:endosperm development"/>
    <property type="evidence" value="ECO:0007669"/>
    <property type="project" value="InterPro"/>
</dbReference>
<feature type="coiled-coil region" evidence="6">
    <location>
        <begin position="113"/>
        <end position="140"/>
    </location>
</feature>
<dbReference type="GO" id="GO:0003700">
    <property type="term" value="F:DNA-binding transcription factor activity"/>
    <property type="evidence" value="ECO:0007669"/>
    <property type="project" value="InterPro"/>
</dbReference>
<accession>A0AAV1WT98</accession>
<evidence type="ECO:0000256" key="1">
    <source>
        <dbReference type="ARBA" id="ARBA00004123"/>
    </source>
</evidence>
<gene>
    <name evidence="9" type="ORF">LLUT_LOCUS13720</name>
</gene>
<proteinExistence type="predicted"/>
<dbReference type="GO" id="GO:0003677">
    <property type="term" value="F:DNA binding"/>
    <property type="evidence" value="ECO:0007669"/>
    <property type="project" value="UniProtKB-KW"/>
</dbReference>
<feature type="domain" description="BHLH" evidence="8">
    <location>
        <begin position="73"/>
        <end position="123"/>
    </location>
</feature>
<keyword evidence="2" id="KW-0805">Transcription regulation</keyword>
<dbReference type="EMBL" id="CAXHTB010000009">
    <property type="protein sequence ID" value="CAL0312660.1"/>
    <property type="molecule type" value="Genomic_DNA"/>
</dbReference>
<evidence type="ECO:0000313" key="9">
    <source>
        <dbReference type="EMBL" id="CAL0312660.1"/>
    </source>
</evidence>
<organism evidence="9 10">
    <name type="scientific">Lupinus luteus</name>
    <name type="common">European yellow lupine</name>
    <dbReference type="NCBI Taxonomy" id="3873"/>
    <lineage>
        <taxon>Eukaryota</taxon>
        <taxon>Viridiplantae</taxon>
        <taxon>Streptophyta</taxon>
        <taxon>Embryophyta</taxon>
        <taxon>Tracheophyta</taxon>
        <taxon>Spermatophyta</taxon>
        <taxon>Magnoliopsida</taxon>
        <taxon>eudicotyledons</taxon>
        <taxon>Gunneridae</taxon>
        <taxon>Pentapetalae</taxon>
        <taxon>rosids</taxon>
        <taxon>fabids</taxon>
        <taxon>Fabales</taxon>
        <taxon>Fabaceae</taxon>
        <taxon>Papilionoideae</taxon>
        <taxon>50 kb inversion clade</taxon>
        <taxon>genistoids sensu lato</taxon>
        <taxon>core genistoids</taxon>
        <taxon>Genisteae</taxon>
        <taxon>Lupinus</taxon>
    </lineage>
</organism>
<dbReference type="Pfam" id="PF00010">
    <property type="entry name" value="HLH"/>
    <property type="match status" value="1"/>
</dbReference>
<evidence type="ECO:0000256" key="7">
    <source>
        <dbReference type="SAM" id="MobiDB-lite"/>
    </source>
</evidence>
<evidence type="ECO:0000256" key="5">
    <source>
        <dbReference type="ARBA" id="ARBA00023242"/>
    </source>
</evidence>
<dbReference type="PANTHER" id="PTHR46772:SF8">
    <property type="entry name" value="TRANSCRIPTION FACTOR BHLH95"/>
    <property type="match status" value="1"/>
</dbReference>
<dbReference type="InterPro" id="IPR045239">
    <property type="entry name" value="bHLH95_bHLH"/>
</dbReference>
<dbReference type="InterPro" id="IPR036638">
    <property type="entry name" value="HLH_DNA-bd_sf"/>
</dbReference>
<evidence type="ECO:0000256" key="6">
    <source>
        <dbReference type="SAM" id="Coils"/>
    </source>
</evidence>
<evidence type="ECO:0000256" key="3">
    <source>
        <dbReference type="ARBA" id="ARBA00023125"/>
    </source>
</evidence>